<dbReference type="OrthoDB" id="9984778at2759"/>
<dbReference type="Proteomes" id="UP000015453">
    <property type="component" value="Unassembled WGS sequence"/>
</dbReference>
<dbReference type="AlphaFoldDB" id="S8D0N9"/>
<protein>
    <submittedName>
        <fullName evidence="2">Uncharacterized protein</fullName>
    </submittedName>
</protein>
<accession>S8D0N9</accession>
<feature type="non-terminal residue" evidence="2">
    <location>
        <position position="283"/>
    </location>
</feature>
<keyword evidence="3" id="KW-1185">Reference proteome</keyword>
<feature type="non-terminal residue" evidence="2">
    <location>
        <position position="1"/>
    </location>
</feature>
<organism evidence="2 3">
    <name type="scientific">Genlisea aurea</name>
    <dbReference type="NCBI Taxonomy" id="192259"/>
    <lineage>
        <taxon>Eukaryota</taxon>
        <taxon>Viridiplantae</taxon>
        <taxon>Streptophyta</taxon>
        <taxon>Embryophyta</taxon>
        <taxon>Tracheophyta</taxon>
        <taxon>Spermatophyta</taxon>
        <taxon>Magnoliopsida</taxon>
        <taxon>eudicotyledons</taxon>
        <taxon>Gunneridae</taxon>
        <taxon>Pentapetalae</taxon>
        <taxon>asterids</taxon>
        <taxon>lamiids</taxon>
        <taxon>Lamiales</taxon>
        <taxon>Lentibulariaceae</taxon>
        <taxon>Genlisea</taxon>
    </lineage>
</organism>
<feature type="signal peptide" evidence="1">
    <location>
        <begin position="1"/>
        <end position="24"/>
    </location>
</feature>
<sequence>RSVHSVLPLLIHGLWFIFLLPVNGFRPLRESHRPWGDELLSVGKEEYGLGSSWNISGTYRGNWNFIDSANSTSKFPKFRDSTGNSVLELITSVTKITGVHYVQGVMIFHDVFDHEYDFRGAHVKVEGVYIWPFRQLRLVAVSGKESQFGQEDDMMLSNPYHLVGVFSTQVFLEPPRDKDWKKRNAPIYEMEKRCNIEIAAHISRISTRKVDGGRDKYHLEGLMESPSMDEDVDCFPPMQLNATSVNVEIYYNKAVNYSLLVTFISFLEVLLLMRQMDHSNTQS</sequence>
<feature type="chain" id="PRO_5004562182" evidence="1">
    <location>
        <begin position="25"/>
        <end position="283"/>
    </location>
</feature>
<evidence type="ECO:0000313" key="2">
    <source>
        <dbReference type="EMBL" id="EPS72930.1"/>
    </source>
</evidence>
<name>S8D0N9_9LAMI</name>
<evidence type="ECO:0000313" key="3">
    <source>
        <dbReference type="Proteomes" id="UP000015453"/>
    </source>
</evidence>
<evidence type="ECO:0000256" key="1">
    <source>
        <dbReference type="SAM" id="SignalP"/>
    </source>
</evidence>
<gene>
    <name evidence="2" type="ORF">M569_01826</name>
</gene>
<reference evidence="2 3" key="1">
    <citation type="journal article" date="2013" name="BMC Genomics">
        <title>The miniature genome of a carnivorous plant Genlisea aurea contains a low number of genes and short non-coding sequences.</title>
        <authorList>
            <person name="Leushkin E.V."/>
            <person name="Sutormin R.A."/>
            <person name="Nabieva E.R."/>
            <person name="Penin A.A."/>
            <person name="Kondrashov A.S."/>
            <person name="Logacheva M.D."/>
        </authorList>
    </citation>
    <scope>NUCLEOTIDE SEQUENCE [LARGE SCALE GENOMIC DNA]</scope>
</reference>
<keyword evidence="1" id="KW-0732">Signal</keyword>
<dbReference type="EMBL" id="AUSU01000640">
    <property type="protein sequence ID" value="EPS72930.1"/>
    <property type="molecule type" value="Genomic_DNA"/>
</dbReference>
<proteinExistence type="predicted"/>
<comment type="caution">
    <text evidence="2">The sequence shown here is derived from an EMBL/GenBank/DDBJ whole genome shotgun (WGS) entry which is preliminary data.</text>
</comment>